<dbReference type="SMART" id="SM00710">
    <property type="entry name" value="PbH1"/>
    <property type="match status" value="11"/>
</dbReference>
<dbReference type="SMART" id="SM00237">
    <property type="entry name" value="Calx_beta"/>
    <property type="match status" value="3"/>
</dbReference>
<evidence type="ECO:0000256" key="2">
    <source>
        <dbReference type="ARBA" id="ARBA00022737"/>
    </source>
</evidence>
<dbReference type="OrthoDB" id="274161at2"/>
<dbReference type="SUPFAM" id="SSF117074">
    <property type="entry name" value="Hypothetical protein PA1324"/>
    <property type="match status" value="1"/>
</dbReference>
<keyword evidence="3" id="KW-0106">Calcium</keyword>
<dbReference type="RefSeq" id="WP_146578520.1">
    <property type="nucleotide sequence ID" value="NZ_SJPM01000006.1"/>
</dbReference>
<dbReference type="GO" id="GO:0004553">
    <property type="term" value="F:hydrolase activity, hydrolyzing O-glycosyl compounds"/>
    <property type="evidence" value="ECO:0007669"/>
    <property type="project" value="InterPro"/>
</dbReference>
<dbReference type="GO" id="GO:0016020">
    <property type="term" value="C:membrane"/>
    <property type="evidence" value="ECO:0007669"/>
    <property type="project" value="InterPro"/>
</dbReference>
<dbReference type="Gene3D" id="2.60.40.2030">
    <property type="match status" value="6"/>
</dbReference>
<evidence type="ECO:0000256" key="3">
    <source>
        <dbReference type="ARBA" id="ARBA00022837"/>
    </source>
</evidence>
<dbReference type="Pfam" id="PF03160">
    <property type="entry name" value="Calx-beta"/>
    <property type="match status" value="4"/>
</dbReference>
<dbReference type="GO" id="GO:0030001">
    <property type="term" value="P:metal ion transport"/>
    <property type="evidence" value="ECO:0007669"/>
    <property type="project" value="TreeGrafter"/>
</dbReference>
<evidence type="ECO:0000313" key="7">
    <source>
        <dbReference type="EMBL" id="TWT95439.1"/>
    </source>
</evidence>
<dbReference type="Gene3D" id="2.60.40.10">
    <property type="entry name" value="Immunoglobulins"/>
    <property type="match status" value="1"/>
</dbReference>
<dbReference type="InterPro" id="IPR002105">
    <property type="entry name" value="Dockerin_1_rpt"/>
</dbReference>
<dbReference type="Pfam" id="PF00404">
    <property type="entry name" value="Dockerin_1"/>
    <property type="match status" value="1"/>
</dbReference>
<accession>A0A5C6A7F1</accession>
<protein>
    <submittedName>
        <fullName evidence="7">Calx-beta domain protein</fullName>
    </submittedName>
</protein>
<dbReference type="Proteomes" id="UP000316213">
    <property type="component" value="Unassembled WGS sequence"/>
</dbReference>
<evidence type="ECO:0000259" key="6">
    <source>
        <dbReference type="SMART" id="SM00237"/>
    </source>
</evidence>
<feature type="domain" description="Calx-beta" evidence="6">
    <location>
        <begin position="1593"/>
        <end position="1692"/>
    </location>
</feature>
<dbReference type="SUPFAM" id="SSF141072">
    <property type="entry name" value="CalX-like"/>
    <property type="match status" value="6"/>
</dbReference>
<feature type="domain" description="Calx-beta" evidence="6">
    <location>
        <begin position="1481"/>
        <end position="1580"/>
    </location>
</feature>
<dbReference type="SUPFAM" id="SSF51126">
    <property type="entry name" value="Pectin lyase-like"/>
    <property type="match status" value="3"/>
</dbReference>
<proteinExistence type="predicted"/>
<evidence type="ECO:0000256" key="5">
    <source>
        <dbReference type="SAM" id="MobiDB-lite"/>
    </source>
</evidence>
<dbReference type="PANTHER" id="PTHR11878">
    <property type="entry name" value="SODIUM/CALCIUM EXCHANGER"/>
    <property type="match status" value="1"/>
</dbReference>
<keyword evidence="4" id="KW-0813">Transport</keyword>
<dbReference type="NCBIfam" id="NF041518">
    <property type="entry name" value="choice_anch_Q"/>
    <property type="match status" value="2"/>
</dbReference>
<keyword evidence="1" id="KW-0732">Signal</keyword>
<sequence length="2966" mass="311325">MRTRHKQPRCVARRRLQIEHLESRRTLAATDLASIIGRLYIDTSGNGFDPSEELPSAEVRLFKYDESGPIDPVQDTLLRQVSTQEDGSYRFDRLSEGMYYVQQPAQTVGSFTLNEHFSPLFNVTEEISAGQVIATIDSFNQPQAVANTGSDSNPTTNRVAADEAIGGERDLSVSHGGLFGSTRAEVDVNFSVTAFLGGGEATVTWDGPDQDGEVLDADGLGFLDLTGGSDHSGIYVGAAFGFGTGTRGSVVVYSGDNDVSEANTDFIASDKDVFLPFSSFNVRSGAGADFTNVGAIEYRVSLSDPVDLPFVSSTTIGIAAMKASELVHDFSNHSPTLLVTTLEDEADFDTGPLSTLSLREAIGLANGFRDPSMVDAISFLPELFDFGLAIIELTLGELSIEDDLKINGPGAKSLTIDAGGNSRVFNILRGDVTLEGLDITGGIAENGGAIQNLGHGFLNISQSWIHDNAATGNGGAIHLGEDSRTLRIMDSTLSSNTAMSQGGAIYLATAFTQQGIAEVFNSTISGNAAPLGSGIADSSNSSIDVVLRNSTLTNNTGEAAFYASGTAYNSIIAGNHFDGDFNSPDLSGIHAPVLFSSIIGKRLSFDSFEEPQAPDRNGNLIGSEIAIDPRLGPLADNGGPTPTHALLPDSPALNSGNPVFLPDEMVEVDGVGGFVAPISSDQRGVPRIQLGAVDIGAFELTAIADLASPLVVTTLDDELDADLTGDLSDLSLREALALSSLVEATEITFAASLFGSSQTVMTLTLGALNASGTVQVTGPGRDLLAIDAGGNSRVFNVQTPNANLTIDGLQISGGKTTGDHDHGGGIRFASNGTLTLANVRISQNEVAGEFASGGGVYTAFGDIVITDSEISSNFISGAEGDGSGLYAGGQNVRIANTMIIGNQSTKVDGFGDSDGGGIFLGMNSAAVIENSRIEDNIAGTSNSSGGAIATLGLSLSITDTVISGNISRSQNGNGGGGIFSNQTQLTIERSQIVGNKVEVLDEFGANGLGGGIHVNEGSLRIYDSTIGNNATEVENGHGGGIYSQDATVLIVGSTISGNRTTKADSHGGGLHLNRGSLEIANSTFGLNEAQLASDGGAIYLAAGTSDLIVHSSTIARNTASGNGGGLISQGHGSLSITNTLFASNSAGGVGPDINSTFGDSDSILYSLVGVSTGTGLAPSEFPDALTGNLIGTAAAPVDPLLGPLSDYSGATQTFALAHGSPAIDQGDPEFINRNMSEVSNFDQRGQDRVFNDRIDIGAYEFGNAQPPTLTFDVASQPVPERFEQTVIVVHLDRPSPVELTVPLTVTGTAEQPADYVFTDTVIRIAANQTSVSIPVELFDDVFDEDDETIVFTFSQSADVLAGVFSTHVVNILDDEPLPEVSFTMAEQSTDEETESILIGVRLNSLSLRDVTVPLSFSGTASVPGDFTVDLPIVIPAGEWSATRTLTIVSDEIAERTEVLVIGLGELVNAAPSTEPSKPILHAVTIEDDDVVYVTFVGAGRTVSEGAGVVAVTARLVGASSEPVKVPIAFSGDALDPRHYTVTTDAIEFPVNQFDAEVTINVSLQNDSLFEPDRSVVVSMGTPEIALFGSTTEYELEIADDDQPTVQFTTFSREVFEDVGTTFVQLRLSNPSTAPVVADIRYVPGLATLGVDFANFPRTVTFEPGQGLTATIPVAVINNAPNEVTENIGFAIGNVTGGKRGNVSTHSLVIRDDDPLIGIYGPGQKSAISVRESDTSEILVLLSNIRNAPTSTNKPLVIPLSFTGNASTADYRLEAIAPASLTGNMLTIPAGQNGARLRFTAIQDLMVDVVKFSFQRAEAVQISLGATGGAIRRQSQSAYRVNIIDFTPTVSFTAASQRVSEGRGTVRVTARIPSPLTEDVTVRLERGGAARDTSTVFTILGNLIFLDRDFVPPGDTITIRKGFTEGSIEFRIIDDEEKEVFDESITFRMRDAQGAVIGSPSFHKVTILDNDGANPFGNAFLRDDEVLDSIRAGNNSEHSVTAGTLAIGPEPFITSVDLNNLDALGDILGGTASDINCTLEKLCIVEAHEGFLAGSTVFFDANRNGVRDFLDVNQSGMQDDGEPSEPSGTNNSVGAALLEFSAALDQNNDGIINSADGRLVVIGGTDLSTGLTLDFPLFGYIETGVVTPLTTIMAGLIENHDYSFADALTRVAEAMGLPDTDSISSNTVNGVFTGDPNSPAIFAATAAMHNTYTQVASLLSGASAGLPRSVVVRGVIADIAEKISAVDSGLNLNSPIIVRSIVRGAAGRVGVVLTDDLVVAAANVIVDGNRYTFGVEHENSIAFLEQIVRGQVVSQGIASAALSQAAAGMLDIVDLVDQFTASRLTEKIDAATIGLIIPPKIAINDLAIFEGDNGTSELVFTVSISEPPTFEVTVDYETIDNTATLEDNDYIPASGSLTWAVGDGAEKTIRVTIQGDTKFETTELLGVVLSNVTNALLFKDIGLGGLINDDALDITLTGGPTTSVLSREGDFLELMQNEVSVFRQSGFSPAPIEITGSDGDDDTLVIDQFGGNTIPTGGLTFRGGQAGVDSVVFLGGTYSSIVHTLTNATDGVTTLVDSLTDETQTVQWFGLEPFALFVSSVDDIRLELPASGAGAVLEDADPAEPGTMRFRSLSGEFEATEFRNPNGMLSARGGAGNDSFSIDVLDQGFENIPVHLHGGGGINAVRILGNQRSIDLTPTGRFQLSSIDLIDSSDAVGTTLFVDAQAAVTLDTGGDGTRLQGGTTDQVKFMDFTNWRMSPPAIEGGQSRSIVTTNGTFFEVEFGSRWQNLARNSDVNNDGLVTALDALQIINELNQAAFSDAETAELLDPVDLPVWPNVYYDQNGDDRVTALDALRVINELNMLDQSNESLPPESEAIVDLYFKTKDLTHGDSVPLLGSNQMRQDSDDLNEILDSIIGLVPETTKHVGHWFAPVDEVLVGLRPIVNGSDDQLESDIEVLDLKLLRKEG</sequence>
<gene>
    <name evidence="7" type="ORF">Pla100_30800</name>
</gene>
<name>A0A5C6A7F1_9BACT</name>
<dbReference type="InterPro" id="IPR013783">
    <property type="entry name" value="Ig-like_fold"/>
</dbReference>
<keyword evidence="2" id="KW-0677">Repeat</keyword>
<dbReference type="EMBL" id="SJPM01000006">
    <property type="protein sequence ID" value="TWT95439.1"/>
    <property type="molecule type" value="Genomic_DNA"/>
</dbReference>
<dbReference type="GO" id="GO:0000272">
    <property type="term" value="P:polysaccharide catabolic process"/>
    <property type="evidence" value="ECO:0007669"/>
    <property type="project" value="InterPro"/>
</dbReference>
<dbReference type="InterPro" id="IPR038081">
    <property type="entry name" value="CalX-like_sf"/>
</dbReference>
<reference evidence="7 8" key="1">
    <citation type="submission" date="2019-02" db="EMBL/GenBank/DDBJ databases">
        <title>Deep-cultivation of Planctomycetes and their phenomic and genomic characterization uncovers novel biology.</title>
        <authorList>
            <person name="Wiegand S."/>
            <person name="Jogler M."/>
            <person name="Boedeker C."/>
            <person name="Pinto D."/>
            <person name="Vollmers J."/>
            <person name="Rivas-Marin E."/>
            <person name="Kohn T."/>
            <person name="Peeters S.H."/>
            <person name="Heuer A."/>
            <person name="Rast P."/>
            <person name="Oberbeckmann S."/>
            <person name="Bunk B."/>
            <person name="Jeske O."/>
            <person name="Meyerdierks A."/>
            <person name="Storesund J.E."/>
            <person name="Kallscheuer N."/>
            <person name="Luecker S."/>
            <person name="Lage O.M."/>
            <person name="Pohl T."/>
            <person name="Merkel B.J."/>
            <person name="Hornburger P."/>
            <person name="Mueller R.-W."/>
            <person name="Bruemmer F."/>
            <person name="Labrenz M."/>
            <person name="Spormann A.M."/>
            <person name="Op Den Camp H."/>
            <person name="Overmann J."/>
            <person name="Amann R."/>
            <person name="Jetten M.S.M."/>
            <person name="Mascher T."/>
            <person name="Medema M.H."/>
            <person name="Devos D.P."/>
            <person name="Kaster A.-K."/>
            <person name="Ovreas L."/>
            <person name="Rohde M."/>
            <person name="Galperin M.Y."/>
            <person name="Jogler C."/>
        </authorList>
    </citation>
    <scope>NUCLEOTIDE SEQUENCE [LARGE SCALE GENOMIC DNA]</scope>
    <source>
        <strain evidence="7 8">Pla100</strain>
    </source>
</reference>
<evidence type="ECO:0000313" key="8">
    <source>
        <dbReference type="Proteomes" id="UP000316213"/>
    </source>
</evidence>
<feature type="region of interest" description="Disordered" evidence="5">
    <location>
        <begin position="2072"/>
        <end position="2091"/>
    </location>
</feature>
<dbReference type="InterPro" id="IPR011050">
    <property type="entry name" value="Pectin_lyase_fold/virulence"/>
</dbReference>
<feature type="domain" description="Calx-beta" evidence="6">
    <location>
        <begin position="2364"/>
        <end position="2449"/>
    </location>
</feature>
<dbReference type="InterPro" id="IPR003644">
    <property type="entry name" value="Calx_beta"/>
</dbReference>
<dbReference type="InterPro" id="IPR006626">
    <property type="entry name" value="PbH1"/>
</dbReference>
<organism evidence="7 8">
    <name type="scientific">Neorhodopirellula pilleata</name>
    <dbReference type="NCBI Taxonomy" id="2714738"/>
    <lineage>
        <taxon>Bacteria</taxon>
        <taxon>Pseudomonadati</taxon>
        <taxon>Planctomycetota</taxon>
        <taxon>Planctomycetia</taxon>
        <taxon>Pirellulales</taxon>
        <taxon>Pirellulaceae</taxon>
        <taxon>Neorhodopirellula</taxon>
    </lineage>
</organism>
<keyword evidence="4" id="KW-0406">Ion transport</keyword>
<keyword evidence="8" id="KW-1185">Reference proteome</keyword>
<comment type="caution">
    <text evidence="7">The sequence shown here is derived from an EMBL/GenBank/DDBJ whole genome shotgun (WGS) entry which is preliminary data.</text>
</comment>
<evidence type="ECO:0000256" key="1">
    <source>
        <dbReference type="ARBA" id="ARBA00022729"/>
    </source>
</evidence>
<dbReference type="PANTHER" id="PTHR11878:SF65">
    <property type="entry name" value="NA_CA-EXCHANGE PROTEIN, ISOFORM G"/>
    <property type="match status" value="1"/>
</dbReference>
<dbReference type="InterPro" id="IPR059226">
    <property type="entry name" value="Choice_anch_Q_dom"/>
</dbReference>
<dbReference type="InterPro" id="IPR051171">
    <property type="entry name" value="CaCA"/>
</dbReference>
<dbReference type="GO" id="GO:0007154">
    <property type="term" value="P:cell communication"/>
    <property type="evidence" value="ECO:0007669"/>
    <property type="project" value="InterPro"/>
</dbReference>
<evidence type="ECO:0000256" key="4">
    <source>
        <dbReference type="ARBA" id="ARBA00023065"/>
    </source>
</evidence>